<keyword evidence="1" id="KW-0802">TPR repeat</keyword>
<protein>
    <submittedName>
        <fullName evidence="3">Tetratricopeptide repeat protein</fullName>
    </submittedName>
</protein>
<evidence type="ECO:0000313" key="3">
    <source>
        <dbReference type="EMBL" id="EAS01102.1"/>
    </source>
</evidence>
<dbReference type="Gene3D" id="1.25.40.10">
    <property type="entry name" value="Tetratricopeptide repeat domain"/>
    <property type="match status" value="1"/>
</dbReference>
<keyword evidence="4" id="KW-1185">Reference proteome</keyword>
<evidence type="ECO:0000256" key="1">
    <source>
        <dbReference type="PROSITE-ProRule" id="PRU00339"/>
    </source>
</evidence>
<evidence type="ECO:0000256" key="2">
    <source>
        <dbReference type="SAM" id="MobiDB-lite"/>
    </source>
</evidence>
<dbReference type="KEGG" id="tet:TTHERM_00316550"/>
<dbReference type="InParanoid" id="I7M984"/>
<feature type="compositionally biased region" description="Polar residues" evidence="2">
    <location>
        <begin position="1"/>
        <end position="14"/>
    </location>
</feature>
<feature type="region of interest" description="Disordered" evidence="2">
    <location>
        <begin position="1"/>
        <end position="27"/>
    </location>
</feature>
<feature type="repeat" description="TPR" evidence="1">
    <location>
        <begin position="731"/>
        <end position="764"/>
    </location>
</feature>
<organism evidence="3 4">
    <name type="scientific">Tetrahymena thermophila (strain SB210)</name>
    <dbReference type="NCBI Taxonomy" id="312017"/>
    <lineage>
        <taxon>Eukaryota</taxon>
        <taxon>Sar</taxon>
        <taxon>Alveolata</taxon>
        <taxon>Ciliophora</taxon>
        <taxon>Intramacronucleata</taxon>
        <taxon>Oligohymenophorea</taxon>
        <taxon>Hymenostomatida</taxon>
        <taxon>Tetrahymenina</taxon>
        <taxon>Tetrahymenidae</taxon>
        <taxon>Tetrahymena</taxon>
    </lineage>
</organism>
<dbReference type="GeneID" id="7829739"/>
<accession>I7M984</accession>
<name>I7M984_TETTS</name>
<proteinExistence type="predicted"/>
<dbReference type="InterPro" id="IPR019734">
    <property type="entry name" value="TPR_rpt"/>
</dbReference>
<dbReference type="OrthoDB" id="1870799at2759"/>
<reference evidence="4" key="1">
    <citation type="journal article" date="2006" name="PLoS Biol.">
        <title>Macronuclear genome sequence of the ciliate Tetrahymena thermophila, a model eukaryote.</title>
        <authorList>
            <person name="Eisen J.A."/>
            <person name="Coyne R.S."/>
            <person name="Wu M."/>
            <person name="Wu D."/>
            <person name="Thiagarajan M."/>
            <person name="Wortman J.R."/>
            <person name="Badger J.H."/>
            <person name="Ren Q."/>
            <person name="Amedeo P."/>
            <person name="Jones K.M."/>
            <person name="Tallon L.J."/>
            <person name="Delcher A.L."/>
            <person name="Salzberg S.L."/>
            <person name="Silva J.C."/>
            <person name="Haas B.J."/>
            <person name="Majoros W.H."/>
            <person name="Farzad M."/>
            <person name="Carlton J.M."/>
            <person name="Smith R.K. Jr."/>
            <person name="Garg J."/>
            <person name="Pearlman R.E."/>
            <person name="Karrer K.M."/>
            <person name="Sun L."/>
            <person name="Manning G."/>
            <person name="Elde N.C."/>
            <person name="Turkewitz A.P."/>
            <person name="Asai D.J."/>
            <person name="Wilkes D.E."/>
            <person name="Wang Y."/>
            <person name="Cai H."/>
            <person name="Collins K."/>
            <person name="Stewart B.A."/>
            <person name="Lee S.R."/>
            <person name="Wilamowska K."/>
            <person name="Weinberg Z."/>
            <person name="Ruzzo W.L."/>
            <person name="Wloga D."/>
            <person name="Gaertig J."/>
            <person name="Frankel J."/>
            <person name="Tsao C.-C."/>
            <person name="Gorovsky M.A."/>
            <person name="Keeling P.J."/>
            <person name="Waller R.F."/>
            <person name="Patron N.J."/>
            <person name="Cherry J.M."/>
            <person name="Stover N.A."/>
            <person name="Krieger C.J."/>
            <person name="del Toro C."/>
            <person name="Ryder H.F."/>
            <person name="Williamson S.C."/>
            <person name="Barbeau R.A."/>
            <person name="Hamilton E.P."/>
            <person name="Orias E."/>
        </authorList>
    </citation>
    <scope>NUCLEOTIDE SEQUENCE [LARGE SCALE GENOMIC DNA]</scope>
    <source>
        <strain evidence="4">SB210</strain>
    </source>
</reference>
<evidence type="ECO:0000313" key="4">
    <source>
        <dbReference type="Proteomes" id="UP000009168"/>
    </source>
</evidence>
<dbReference type="Proteomes" id="UP000009168">
    <property type="component" value="Unassembled WGS sequence"/>
</dbReference>
<dbReference type="SUPFAM" id="SSF48452">
    <property type="entry name" value="TPR-like"/>
    <property type="match status" value="2"/>
</dbReference>
<dbReference type="PROSITE" id="PS50005">
    <property type="entry name" value="TPR"/>
    <property type="match status" value="1"/>
</dbReference>
<sequence length="991" mass="114690">MGSCTSKGVPSSKQNSRKPSKSDFNVQDLMPIHQNYRGQDKQNQQSNNTTIQRIIPPSINDENQSIQMHKNKRHINSQQKYKQENYQPGTQNTHTDCDIQFTSFEVKPQCLPSGTFVGVNNLNDSSHKNILNESQQNIQQNCFNQNENNLNLQIQKQSSFQSGQNKSNKGNAHFQKKIIKDNYLLSKSDKKNQNMSQYLNSLTKKASYQGNNVQEFQLDKVDQDIEEKQFAFSGIGIIKAFHNGNSAKNIVINQNNQPKKDTKTLAQYHQKRIESMFDNLINRTSEKSVDFFDEHANNFIILNTQECKDPAISQRNINFSQSSPYIHAKNNYNNNQEVQLFQGISGLQQNNAINSNTNFLQNARQKGGKPVLTISAIDDISITKVPSQLVNQQNKISFNHLQLNEKDKALLFKYAKNWIYLSRAFQQNGELNDALSCLLPATSLFLQMGLSDYLVIVLVEAYVCFLGILCQRKEEESDSAVKKIEQKFLYIRQTVLSSQHIAASHLIDKQFSGSFINKQTNPILQQEPSQKNTEKTFIFEEWKNYNQQTQNTTLKEVYQNELIFFLEMIYTILKSPTKQFIHILISLIDYIEQCQSSSILYNHPNLNSLYRDLKLLQSKMVQGDSSGQKFENKGMQAIQDVVSQLDQQQINTEQNDLNSFLQSLVNEHSKIILNQFVEESNRYSLIQLNLKIKPIGLVLIKLGHLLRVWLDLSQHALFFYEQAYKYDSNNYEALFYIAITLRNLDKTQEAIQYYNQALEINNYYTECYINLGNIYLQEYQNISVAEKFYVKALISSHCSTAQSSLVCKGRIFNLLGEIQKQNNDYNLASVFYCCGIFKDSLYEENYYDLIDALNCLQFDVSSSIKYFKIIIEVVSFSVFEKSDWQSKLLVYQNQLINILKKSNTTKYDMNYNQLESIVISEDSYQQFLQTFQSQTIQKTQQFIQCLLNKTIALNIKEIEDIYTRKSIQEESSKDDIQYLSILKDFLSKISC</sequence>
<dbReference type="SMART" id="SM00028">
    <property type="entry name" value="TPR"/>
    <property type="match status" value="2"/>
</dbReference>
<dbReference type="HOGENOM" id="CLU_301591_0_0_1"/>
<gene>
    <name evidence="3" type="ORF">TTHERM_00316550</name>
</gene>
<dbReference type="AlphaFoldDB" id="I7M984"/>
<dbReference type="InterPro" id="IPR011990">
    <property type="entry name" value="TPR-like_helical_dom_sf"/>
</dbReference>
<dbReference type="RefSeq" id="XP_001021347.1">
    <property type="nucleotide sequence ID" value="XM_001021347.2"/>
</dbReference>
<dbReference type="EMBL" id="GG662605">
    <property type="protein sequence ID" value="EAS01102.1"/>
    <property type="molecule type" value="Genomic_DNA"/>
</dbReference>